<dbReference type="PANTHER" id="PTHR21599:SF0">
    <property type="entry name" value="GLYCERATE KINASE"/>
    <property type="match status" value="1"/>
</dbReference>
<keyword evidence="2 4" id="KW-0808">Transferase</keyword>
<dbReference type="GO" id="GO:0008887">
    <property type="term" value="F:glycerate kinase activity"/>
    <property type="evidence" value="ECO:0007669"/>
    <property type="project" value="UniProtKB-EC"/>
</dbReference>
<evidence type="ECO:0000256" key="3">
    <source>
        <dbReference type="ARBA" id="ARBA00022777"/>
    </source>
</evidence>
<dbReference type="SUPFAM" id="SSF110738">
    <property type="entry name" value="Glycerate kinase I"/>
    <property type="match status" value="1"/>
</dbReference>
<dbReference type="PANTHER" id="PTHR21599">
    <property type="entry name" value="GLYCERATE KINASE"/>
    <property type="match status" value="1"/>
</dbReference>
<comment type="caution">
    <text evidence="5">The sequence shown here is derived from an EMBL/GenBank/DDBJ whole genome shotgun (WGS) entry which is preliminary data.</text>
</comment>
<keyword evidence="6" id="KW-1185">Reference proteome</keyword>
<gene>
    <name evidence="5" type="ORF">ACFO0S_12315</name>
</gene>
<proteinExistence type="inferred from homology"/>
<organism evidence="5 6">
    <name type="scientific">Chryseomicrobium palamuruense</name>
    <dbReference type="NCBI Taxonomy" id="682973"/>
    <lineage>
        <taxon>Bacteria</taxon>
        <taxon>Bacillati</taxon>
        <taxon>Bacillota</taxon>
        <taxon>Bacilli</taxon>
        <taxon>Bacillales</taxon>
        <taxon>Caryophanaceae</taxon>
        <taxon>Chryseomicrobium</taxon>
    </lineage>
</organism>
<evidence type="ECO:0000256" key="2">
    <source>
        <dbReference type="ARBA" id="ARBA00022679"/>
    </source>
</evidence>
<evidence type="ECO:0000256" key="4">
    <source>
        <dbReference type="PIRNR" id="PIRNR006078"/>
    </source>
</evidence>
<evidence type="ECO:0000256" key="1">
    <source>
        <dbReference type="ARBA" id="ARBA00006284"/>
    </source>
</evidence>
<comment type="similarity">
    <text evidence="1 4">Belongs to the glycerate kinase type-1 family.</text>
</comment>
<dbReference type="InterPro" id="IPR004381">
    <property type="entry name" value="Glycerate_kinase"/>
</dbReference>
<evidence type="ECO:0000313" key="5">
    <source>
        <dbReference type="EMBL" id="MFC4355836.1"/>
    </source>
</evidence>
<accession>A0ABV8UWW6</accession>
<dbReference type="Pfam" id="PF02595">
    <property type="entry name" value="Gly_kinase"/>
    <property type="match status" value="1"/>
</dbReference>
<keyword evidence="3 4" id="KW-0418">Kinase</keyword>
<dbReference type="NCBIfam" id="TIGR00045">
    <property type="entry name" value="glycerate kinase"/>
    <property type="match status" value="1"/>
</dbReference>
<dbReference type="InterPro" id="IPR018193">
    <property type="entry name" value="Glyc_kinase_flavodox-like_fold"/>
</dbReference>
<dbReference type="EC" id="2.7.1.31" evidence="5"/>
<dbReference type="Gene3D" id="3.40.50.10350">
    <property type="entry name" value="Glycerate kinase, domain 1"/>
    <property type="match status" value="1"/>
</dbReference>
<evidence type="ECO:0000313" key="6">
    <source>
        <dbReference type="Proteomes" id="UP001595733"/>
    </source>
</evidence>
<dbReference type="InterPro" id="IPR036129">
    <property type="entry name" value="Glycerate_kinase_sf"/>
</dbReference>
<dbReference type="Gene3D" id="3.90.1510.10">
    <property type="entry name" value="Glycerate kinase, domain 2"/>
    <property type="match status" value="1"/>
</dbReference>
<dbReference type="Proteomes" id="UP001595733">
    <property type="component" value="Unassembled WGS sequence"/>
</dbReference>
<sequence length="388" mass="41479">MNIIIAPDSFKGSASAINITKKISEGVTRVYPHACIREIPLADGGEGTLENMVYSTRGKTISIEVHDPLMRKIRADYGILGDQETVIIEMAQASGLTLLSEEEKNPLMTSTFGTGELIRHALDMGYKKFVIGLGGSATNDGGMGLLQALGVKFYNSKGIELGDGGENLINLSHYDSSGLDKRLLDCSFTIACDVTNKLCGPNGASEVFGPQKGASLADIQILDVALNRYAEVIEKQQGINVKELTGGGAAGGLGAALMAFFNASVKSGIEIVMEYLNFEDIVKNSDLIITGEGKLDAQTLGGKVIKGVSDVGKKYNIPVIALCGEVELKPSKFDELGLLSAFPILPGPCSLNDAILNTLKWIPYKTEAVLRVLKYVIIPPVRRNHNET</sequence>
<name>A0ABV8UWW6_9BACL</name>
<protein>
    <submittedName>
        <fullName evidence="5">Glycerate kinase</fullName>
        <ecNumber evidence="5">2.7.1.31</ecNumber>
    </submittedName>
</protein>
<dbReference type="RefSeq" id="WP_378142396.1">
    <property type="nucleotide sequence ID" value="NZ_JBHSEF010000025.1"/>
</dbReference>
<reference evidence="6" key="1">
    <citation type="journal article" date="2019" name="Int. J. Syst. Evol. Microbiol.">
        <title>The Global Catalogue of Microorganisms (GCM) 10K type strain sequencing project: providing services to taxonomists for standard genome sequencing and annotation.</title>
        <authorList>
            <consortium name="The Broad Institute Genomics Platform"/>
            <consortium name="The Broad Institute Genome Sequencing Center for Infectious Disease"/>
            <person name="Wu L."/>
            <person name="Ma J."/>
        </authorList>
    </citation>
    <scope>NUCLEOTIDE SEQUENCE [LARGE SCALE GENOMIC DNA]</scope>
    <source>
        <strain evidence="6">CCUG 50353</strain>
    </source>
</reference>
<dbReference type="EMBL" id="JBHSEF010000025">
    <property type="protein sequence ID" value="MFC4355836.1"/>
    <property type="molecule type" value="Genomic_DNA"/>
</dbReference>
<dbReference type="InterPro" id="IPR018197">
    <property type="entry name" value="Glycerate_kinase_RE-like"/>
</dbReference>
<dbReference type="PIRSF" id="PIRSF006078">
    <property type="entry name" value="GlxK"/>
    <property type="match status" value="1"/>
</dbReference>